<evidence type="ECO:0000313" key="1">
    <source>
        <dbReference type="EMBL" id="KAK3052462.1"/>
    </source>
</evidence>
<accession>A0AAJ0DEG6</accession>
<dbReference type="Proteomes" id="UP001271007">
    <property type="component" value="Unassembled WGS sequence"/>
</dbReference>
<name>A0AAJ0DEG6_9PEZI</name>
<gene>
    <name evidence="1" type="ORF">LTR09_006316</name>
</gene>
<comment type="caution">
    <text evidence="1">The sequence shown here is derived from an EMBL/GenBank/DDBJ whole genome shotgun (WGS) entry which is preliminary data.</text>
</comment>
<organism evidence="1 2">
    <name type="scientific">Extremus antarcticus</name>
    <dbReference type="NCBI Taxonomy" id="702011"/>
    <lineage>
        <taxon>Eukaryota</taxon>
        <taxon>Fungi</taxon>
        <taxon>Dikarya</taxon>
        <taxon>Ascomycota</taxon>
        <taxon>Pezizomycotina</taxon>
        <taxon>Dothideomycetes</taxon>
        <taxon>Dothideomycetidae</taxon>
        <taxon>Mycosphaerellales</taxon>
        <taxon>Extremaceae</taxon>
        <taxon>Extremus</taxon>
    </lineage>
</organism>
<sequence>MAPATQQIIWTTEKDRKLLLFVLGRDLHPAEYRKIAASFSEHPTAAEVHQCLTLLRQRQVAVIQGMVGLAQPYTIIHGPLPEDRAAAEDGAARGE</sequence>
<dbReference type="AlphaFoldDB" id="A0AAJ0DEG6"/>
<keyword evidence="2" id="KW-1185">Reference proteome</keyword>
<dbReference type="EMBL" id="JAWDJX010000020">
    <property type="protein sequence ID" value="KAK3052462.1"/>
    <property type="molecule type" value="Genomic_DNA"/>
</dbReference>
<protein>
    <submittedName>
        <fullName evidence="1">Uncharacterized protein</fullName>
    </submittedName>
</protein>
<proteinExistence type="predicted"/>
<reference evidence="1" key="1">
    <citation type="submission" date="2023-04" db="EMBL/GenBank/DDBJ databases">
        <title>Black Yeasts Isolated from many extreme environments.</title>
        <authorList>
            <person name="Coleine C."/>
            <person name="Stajich J.E."/>
            <person name="Selbmann L."/>
        </authorList>
    </citation>
    <scope>NUCLEOTIDE SEQUENCE</scope>
    <source>
        <strain evidence="1">CCFEE 5312</strain>
    </source>
</reference>
<evidence type="ECO:0000313" key="2">
    <source>
        <dbReference type="Proteomes" id="UP001271007"/>
    </source>
</evidence>